<dbReference type="EMBL" id="AP019827">
    <property type="protein sequence ID" value="BBM39893.1"/>
    <property type="molecule type" value="Genomic_DNA"/>
</dbReference>
<protein>
    <submittedName>
        <fullName evidence="1">Uncharacterized protein</fullName>
    </submittedName>
</protein>
<sequence length="355" mass="43194">MIKYYLLPRDLKNMKIIKLENQKNDSFFEAEYFLHIGEAKEDKNYVAFDLRREDDPLYSCSYYNFEKEKGDKIFHCFDGQDYSWKCYENEVTNDEKLENEILGNYDILRNSTIRYLKEIIHKNKVDFSKKLIELLEKIKVGEKINKKKFRIELKKVGLYKSIWKEKTEISDDVVTREIGFEKIMEFIEENNVSRIVFENGEFLENEEIGKFIREYIIVEFRDFKSIKDFDMIKMTLEEWNNLKKWKKLEVENNIIEIEEKDFEKDVSIYRLNGKKINAKIEVTDFVEIKNKFLRYFNKWFSKGKDDNLREKAVIKGVIRDGRKFYNWIFFDKNNKIVTREEYDEFGKRCDLKNKS</sequence>
<proteinExistence type="predicted"/>
<dbReference type="Proteomes" id="UP000322617">
    <property type="component" value="Chromosome"/>
</dbReference>
<dbReference type="AlphaFoldDB" id="A0A510JQE8"/>
<dbReference type="KEGG" id="lsz:JCM16776_0084"/>
<dbReference type="STRING" id="1122172.GCA_000373045_01088"/>
<name>A0A510JQE8_9FUSO</name>
<keyword evidence="2" id="KW-1185">Reference proteome</keyword>
<reference evidence="1 2" key="1">
    <citation type="submission" date="2019-07" db="EMBL/GenBank/DDBJ databases">
        <title>Complete Genome Sequence of Leptotrichia shahii Strain JCM 16776.</title>
        <authorList>
            <person name="Watanabe S."/>
            <person name="Cui L."/>
        </authorList>
    </citation>
    <scope>NUCLEOTIDE SEQUENCE [LARGE SCALE GENOMIC DNA]</scope>
    <source>
        <strain evidence="1 2">JCM16776</strain>
    </source>
</reference>
<gene>
    <name evidence="1" type="ORF">JCM16776_0084</name>
</gene>
<evidence type="ECO:0000313" key="1">
    <source>
        <dbReference type="EMBL" id="BBM39893.1"/>
    </source>
</evidence>
<organism evidence="1 2">
    <name type="scientific">Leptotrichia shahii</name>
    <dbReference type="NCBI Taxonomy" id="157691"/>
    <lineage>
        <taxon>Bacteria</taxon>
        <taxon>Fusobacteriati</taxon>
        <taxon>Fusobacteriota</taxon>
        <taxon>Fusobacteriia</taxon>
        <taxon>Fusobacteriales</taxon>
        <taxon>Leptotrichiaceae</taxon>
        <taxon>Leptotrichia</taxon>
    </lineage>
</organism>
<accession>A0A510JQE8</accession>
<evidence type="ECO:0000313" key="2">
    <source>
        <dbReference type="Proteomes" id="UP000322617"/>
    </source>
</evidence>